<evidence type="ECO:0000256" key="8">
    <source>
        <dbReference type="ARBA" id="ARBA00022801"/>
    </source>
</evidence>
<dbReference type="InterPro" id="IPR050793">
    <property type="entry name" value="CMP-NeuNAc_synthase"/>
</dbReference>
<keyword evidence="14" id="KW-1185">Reference proteome</keyword>
<reference evidence="13 14" key="1">
    <citation type="submission" date="2019-03" db="EMBL/GenBank/DDBJ databases">
        <title>Nitrincola sp. nov. isolated from an Indian soda lake.</title>
        <authorList>
            <person name="Joshi A."/>
            <person name="Thite S.V."/>
            <person name="Joseph N."/>
            <person name="Dhotre D."/>
            <person name="Moorthy M."/>
            <person name="Shouche Y.S."/>
        </authorList>
    </citation>
    <scope>NUCLEOTIDE SEQUENCE [LARGE SCALE GENOMIC DNA]</scope>
    <source>
        <strain evidence="13 14">MEB193</strain>
    </source>
</reference>
<evidence type="ECO:0000256" key="6">
    <source>
        <dbReference type="ARBA" id="ARBA00020092"/>
    </source>
</evidence>
<dbReference type="Proteomes" id="UP000325302">
    <property type="component" value="Unassembled WGS sequence"/>
</dbReference>
<comment type="similarity">
    <text evidence="3 11">Belongs to the KdsC family.</text>
</comment>
<dbReference type="OrthoDB" id="9805604at2"/>
<evidence type="ECO:0000256" key="3">
    <source>
        <dbReference type="ARBA" id="ARBA00005893"/>
    </source>
</evidence>
<dbReference type="GO" id="GO:0046872">
    <property type="term" value="F:metal ion binding"/>
    <property type="evidence" value="ECO:0007669"/>
    <property type="project" value="UniProtKB-UniRule"/>
</dbReference>
<dbReference type="InterPro" id="IPR010023">
    <property type="entry name" value="KdsC_fam"/>
</dbReference>
<name>A0A5A9VZY2_9GAMM</name>
<dbReference type="SFLD" id="SFLDG01138">
    <property type="entry name" value="C1.6.2:_Deoxy-d-mannose-octulo"/>
    <property type="match status" value="1"/>
</dbReference>
<dbReference type="InterPro" id="IPR023214">
    <property type="entry name" value="HAD_sf"/>
</dbReference>
<comment type="caution">
    <text evidence="13">The sequence shown here is derived from an EMBL/GenBank/DDBJ whole genome shotgun (WGS) entry which is preliminary data.</text>
</comment>
<evidence type="ECO:0000256" key="2">
    <source>
        <dbReference type="ARBA" id="ARBA00001946"/>
    </source>
</evidence>
<comment type="catalytic activity">
    <reaction evidence="1 11">
        <text>3-deoxy-alpha-D-manno-2-octulosonate-8-phosphate + H2O = 3-deoxy-alpha-D-manno-oct-2-ulosonate + phosphate</text>
        <dbReference type="Rhea" id="RHEA:11500"/>
        <dbReference type="ChEBI" id="CHEBI:15377"/>
        <dbReference type="ChEBI" id="CHEBI:43474"/>
        <dbReference type="ChEBI" id="CHEBI:85985"/>
        <dbReference type="ChEBI" id="CHEBI:85986"/>
        <dbReference type="EC" id="3.1.3.45"/>
    </reaction>
</comment>
<dbReference type="AlphaFoldDB" id="A0A5A9VZY2"/>
<evidence type="ECO:0000256" key="11">
    <source>
        <dbReference type="PIRNR" id="PIRNR006118"/>
    </source>
</evidence>
<dbReference type="EMBL" id="SMRS01000007">
    <property type="protein sequence ID" value="KAA0874060.1"/>
    <property type="molecule type" value="Genomic_DNA"/>
</dbReference>
<dbReference type="NCBIfam" id="TIGR01670">
    <property type="entry name" value="KdsC-phosphatas"/>
    <property type="match status" value="1"/>
</dbReference>
<dbReference type="InterPro" id="IPR036412">
    <property type="entry name" value="HAD-like_sf"/>
</dbReference>
<evidence type="ECO:0000256" key="12">
    <source>
        <dbReference type="PIRSR" id="PIRSR006118-2"/>
    </source>
</evidence>
<comment type="subunit">
    <text evidence="4 11">Homotetramer.</text>
</comment>
<dbReference type="Gene3D" id="3.40.50.1000">
    <property type="entry name" value="HAD superfamily/HAD-like"/>
    <property type="match status" value="1"/>
</dbReference>
<keyword evidence="9 11" id="KW-0460">Magnesium</keyword>
<dbReference type="PIRSF" id="PIRSF006118">
    <property type="entry name" value="KDO8-P_Ptase"/>
    <property type="match status" value="1"/>
</dbReference>
<accession>A0A5A9VZY2</accession>
<feature type="binding site" evidence="12">
    <location>
        <position position="115"/>
    </location>
    <ligand>
        <name>Mg(2+)</name>
        <dbReference type="ChEBI" id="CHEBI:18420"/>
    </ligand>
</feature>
<sequence length="178" mass="19132">MSQPLSNALIERLQPVKLVVFDVDGVLTNGQLLFLPDGQEIKTFNTLDGLGIKLLHQAGLKTAIITGRSSSQVTMRAKALGITYLLQGREDKLDALTEIWKESGESARTTAYIGDDLPDLSAITTVAFGASVPNGHPLVCAEADWCTRRSGGEGAAREFCETILSAQGKLQSLLEAFR</sequence>
<keyword evidence="8 11" id="KW-0378">Hydrolase</keyword>
<feature type="binding site" evidence="12">
    <location>
        <position position="22"/>
    </location>
    <ligand>
        <name>Mg(2+)</name>
        <dbReference type="ChEBI" id="CHEBI:18420"/>
    </ligand>
</feature>
<dbReference type="SFLD" id="SFLDS00003">
    <property type="entry name" value="Haloacid_Dehalogenase"/>
    <property type="match status" value="1"/>
</dbReference>
<keyword evidence="11" id="KW-0448">Lipopolysaccharide biosynthesis</keyword>
<protein>
    <recommendedName>
        <fullName evidence="6 11">3-deoxy-D-manno-octulosonate 8-phosphate phosphatase KdsC</fullName>
        <ecNumber evidence="5 11">3.1.3.45</ecNumber>
    </recommendedName>
    <alternativeName>
        <fullName evidence="10 11">KDO 8-P phosphatase</fullName>
    </alternativeName>
</protein>
<evidence type="ECO:0000256" key="9">
    <source>
        <dbReference type="ARBA" id="ARBA00022842"/>
    </source>
</evidence>
<dbReference type="GO" id="GO:0009103">
    <property type="term" value="P:lipopolysaccharide biosynthetic process"/>
    <property type="evidence" value="ECO:0007669"/>
    <property type="project" value="UniProtKB-UniRule"/>
</dbReference>
<dbReference type="Pfam" id="PF08282">
    <property type="entry name" value="Hydrolase_3"/>
    <property type="match status" value="1"/>
</dbReference>
<dbReference type="PANTHER" id="PTHR21485:SF3">
    <property type="entry name" value="N-ACYLNEURAMINATE CYTIDYLYLTRANSFERASE"/>
    <property type="match status" value="1"/>
</dbReference>
<proteinExistence type="inferred from homology"/>
<evidence type="ECO:0000313" key="14">
    <source>
        <dbReference type="Proteomes" id="UP000325302"/>
    </source>
</evidence>
<dbReference type="GO" id="GO:0019143">
    <property type="term" value="F:3-deoxy-manno-octulosonate-8-phosphatase activity"/>
    <property type="evidence" value="ECO:0007669"/>
    <property type="project" value="UniProtKB-UniRule"/>
</dbReference>
<dbReference type="EC" id="3.1.3.45" evidence="5 11"/>
<gene>
    <name evidence="13" type="ORF">E1H14_09780</name>
</gene>
<evidence type="ECO:0000256" key="10">
    <source>
        <dbReference type="ARBA" id="ARBA00031051"/>
    </source>
</evidence>
<dbReference type="GO" id="GO:0008781">
    <property type="term" value="F:N-acylneuraminate cytidylyltransferase activity"/>
    <property type="evidence" value="ECO:0007669"/>
    <property type="project" value="TreeGrafter"/>
</dbReference>
<evidence type="ECO:0000256" key="1">
    <source>
        <dbReference type="ARBA" id="ARBA00000898"/>
    </source>
</evidence>
<dbReference type="PANTHER" id="PTHR21485">
    <property type="entry name" value="HAD SUPERFAMILY MEMBERS CMAS AND KDSC"/>
    <property type="match status" value="1"/>
</dbReference>
<evidence type="ECO:0000256" key="4">
    <source>
        <dbReference type="ARBA" id="ARBA00011881"/>
    </source>
</evidence>
<feature type="binding site" evidence="12">
    <location>
        <position position="24"/>
    </location>
    <ligand>
        <name>substrate</name>
    </ligand>
</feature>
<comment type="cofactor">
    <cofactor evidence="2 11 12">
        <name>Mg(2+)</name>
        <dbReference type="ChEBI" id="CHEBI:18420"/>
    </cofactor>
</comment>
<keyword evidence="7 11" id="KW-0479">Metal-binding</keyword>
<dbReference type="RefSeq" id="WP_149391292.1">
    <property type="nucleotide sequence ID" value="NZ_SMRS01000007.1"/>
</dbReference>
<evidence type="ECO:0000313" key="13">
    <source>
        <dbReference type="EMBL" id="KAA0874060.1"/>
    </source>
</evidence>
<organism evidence="13 14">
    <name type="scientific">Nitrincola tapanii</name>
    <dbReference type="NCBI Taxonomy" id="1708751"/>
    <lineage>
        <taxon>Bacteria</taxon>
        <taxon>Pseudomonadati</taxon>
        <taxon>Pseudomonadota</taxon>
        <taxon>Gammaproteobacteria</taxon>
        <taxon>Oceanospirillales</taxon>
        <taxon>Oceanospirillaceae</taxon>
        <taxon>Nitrincola</taxon>
    </lineage>
</organism>
<comment type="function">
    <text evidence="11">Catalyzes the hydrolysis of 3-deoxy-D-manno-octulosonate 8-phosphate (KDO 8-P) to 3-deoxy-D-manno-octulosonate (KDO) and inorganic phosphate.</text>
</comment>
<dbReference type="SFLD" id="SFLDG01136">
    <property type="entry name" value="C1.6:_Phosphoserine_Phosphatas"/>
    <property type="match status" value="1"/>
</dbReference>
<dbReference type="SUPFAM" id="SSF56784">
    <property type="entry name" value="HAD-like"/>
    <property type="match status" value="1"/>
</dbReference>
<evidence type="ECO:0000256" key="7">
    <source>
        <dbReference type="ARBA" id="ARBA00022723"/>
    </source>
</evidence>
<dbReference type="CDD" id="cd01630">
    <property type="entry name" value="HAD_KDO-like"/>
    <property type="match status" value="1"/>
</dbReference>
<evidence type="ECO:0000256" key="5">
    <source>
        <dbReference type="ARBA" id="ARBA00013066"/>
    </source>
</evidence>
<dbReference type="FunFam" id="3.40.50.1000:FF:000029">
    <property type="entry name" value="3-deoxy-D-manno-octulosonate 8-phosphate phosphatase KdsC"/>
    <property type="match status" value="1"/>
</dbReference>